<dbReference type="OrthoDB" id="8592993at2"/>
<comment type="caution">
    <text evidence="1">The sequence shown here is derived from an EMBL/GenBank/DDBJ whole genome shotgun (WGS) entry which is preliminary data.</text>
</comment>
<dbReference type="AlphaFoldDB" id="A0A558HQG5"/>
<protein>
    <submittedName>
        <fullName evidence="1">Uncharacterized protein</fullName>
    </submittedName>
</protein>
<evidence type="ECO:0000313" key="1">
    <source>
        <dbReference type="EMBL" id="TVU71372.1"/>
    </source>
</evidence>
<reference evidence="1 2" key="1">
    <citation type="submission" date="2019-07" db="EMBL/GenBank/DDBJ databases">
        <title>Diversity of Bacteria from Kongsfjorden, Arctic.</title>
        <authorList>
            <person name="Yu Y."/>
        </authorList>
    </citation>
    <scope>NUCLEOTIDE SEQUENCE [LARGE SCALE GENOMIC DNA]</scope>
    <source>
        <strain evidence="1 2">SM1923</strain>
    </source>
</reference>
<proteinExistence type="predicted"/>
<organism evidence="1 2">
    <name type="scientific">Cobetia crustatorum</name>
    <dbReference type="NCBI Taxonomy" id="553385"/>
    <lineage>
        <taxon>Bacteria</taxon>
        <taxon>Pseudomonadati</taxon>
        <taxon>Pseudomonadota</taxon>
        <taxon>Gammaproteobacteria</taxon>
        <taxon>Oceanospirillales</taxon>
        <taxon>Halomonadaceae</taxon>
        <taxon>Cobetia</taxon>
    </lineage>
</organism>
<name>A0A558HQG5_9GAMM</name>
<dbReference type="Proteomes" id="UP000319941">
    <property type="component" value="Unassembled WGS sequence"/>
</dbReference>
<gene>
    <name evidence="1" type="ORF">FQP86_07640</name>
</gene>
<keyword evidence="2" id="KW-1185">Reference proteome</keyword>
<dbReference type="RefSeq" id="WP_144727273.1">
    <property type="nucleotide sequence ID" value="NZ_CAWOWR010000097.1"/>
</dbReference>
<sequence length="130" mass="15031">MDLLDLVEKNIFLNKLFKDGITKSVKIAKLDLAKDGRSEMNVHITQEPSIEVKKWGVWGKHYNTINLVLSGGSVVDVEVKNWDKLVFCDLMIKKEGDLFYLSQEDENSHIKLSCDGFFFKEIRVHWNDEA</sequence>
<dbReference type="EMBL" id="VNFH01000004">
    <property type="protein sequence ID" value="TVU71372.1"/>
    <property type="molecule type" value="Genomic_DNA"/>
</dbReference>
<accession>A0A558HQG5</accession>
<evidence type="ECO:0000313" key="2">
    <source>
        <dbReference type="Proteomes" id="UP000319941"/>
    </source>
</evidence>